<sequence length="403" mass="42773">MIVFYDDAQARRFEPFATTRPLSEMRAGALLVRERWQLVLGASSTGFVSASHLDGFAEFDAPPVITDEVPAGSWLVNTRALPVIHTAPTGDALLIGDRVAAVRLAAPVPLSVLRDGQTDLASLTTCTTPVAVEGRWLAEVWDLIGSLVDQLGSDIPRLAQRWSLEALPQTAAPVVFGQHAIYVESGATIEPLSVFDVSAGPVLVRRGATVQAFTRVVGPCYVGVDSTVTTDRVAASSIGDVCRVHGELSTSILIGHANKGHDGFVGHSILGRWANLGAGTITSNLKNTYGPVALWTPSGVRDTGMQFLGTLFGDHAKAGIGLRLTTGCVIGAGANVFDAMPPKAVAPFSWGGGAPYTTFAVEKFLDTASRMMARRHVDLGADARAWWQQLHATGIADQRWPRS</sequence>
<dbReference type="NCBIfam" id="TIGR03991">
    <property type="entry name" value="alt_bact_glmU"/>
    <property type="match status" value="1"/>
</dbReference>
<evidence type="ECO:0008006" key="5">
    <source>
        <dbReference type="Google" id="ProtNLM"/>
    </source>
</evidence>
<gene>
    <name evidence="3" type="ORF">DGD08_08815</name>
</gene>
<evidence type="ECO:0000313" key="4">
    <source>
        <dbReference type="Proteomes" id="UP000264071"/>
    </source>
</evidence>
<keyword evidence="2" id="KW-0012">Acyltransferase</keyword>
<dbReference type="PANTHER" id="PTHR43584">
    <property type="entry name" value="NUCLEOTIDYL TRANSFERASE"/>
    <property type="match status" value="1"/>
</dbReference>
<dbReference type="EMBL" id="DPIY01000008">
    <property type="protein sequence ID" value="HCT57297.1"/>
    <property type="molecule type" value="Genomic_DNA"/>
</dbReference>
<dbReference type="Proteomes" id="UP000264071">
    <property type="component" value="Unassembled WGS sequence"/>
</dbReference>
<dbReference type="SUPFAM" id="SSF51161">
    <property type="entry name" value="Trimeric LpxA-like enzymes"/>
    <property type="match status" value="1"/>
</dbReference>
<protein>
    <recommendedName>
        <fullName evidence="5">Glucose-1-phosphate thymidylyltransferase</fullName>
    </recommendedName>
</protein>
<dbReference type="InterPro" id="IPR011004">
    <property type="entry name" value="Trimer_LpxA-like_sf"/>
</dbReference>
<dbReference type="OMA" id="MANAPRM"/>
<dbReference type="AlphaFoldDB" id="A0A3D4VAE3"/>
<evidence type="ECO:0000256" key="1">
    <source>
        <dbReference type="ARBA" id="ARBA00022679"/>
    </source>
</evidence>
<proteinExistence type="predicted"/>
<dbReference type="GO" id="GO:0016779">
    <property type="term" value="F:nucleotidyltransferase activity"/>
    <property type="evidence" value="ECO:0007669"/>
    <property type="project" value="UniProtKB-ARBA"/>
</dbReference>
<comment type="caution">
    <text evidence="3">The sequence shown here is derived from an EMBL/GenBank/DDBJ whole genome shotgun (WGS) entry which is preliminary data.</text>
</comment>
<dbReference type="InterPro" id="IPR023917">
    <property type="entry name" value="Bifunctiontional_GlmU_bac-type"/>
</dbReference>
<reference evidence="3 4" key="1">
    <citation type="journal article" date="2018" name="Nat. Biotechnol.">
        <title>A standardized bacterial taxonomy based on genome phylogeny substantially revises the tree of life.</title>
        <authorList>
            <person name="Parks D.H."/>
            <person name="Chuvochina M."/>
            <person name="Waite D.W."/>
            <person name="Rinke C."/>
            <person name="Skarshewski A."/>
            <person name="Chaumeil P.A."/>
            <person name="Hugenholtz P."/>
        </authorList>
    </citation>
    <scope>NUCLEOTIDE SEQUENCE [LARGE SCALE GENOMIC DNA]</scope>
    <source>
        <strain evidence="3">UBA8844</strain>
    </source>
</reference>
<evidence type="ECO:0000313" key="3">
    <source>
        <dbReference type="EMBL" id="HCT57297.1"/>
    </source>
</evidence>
<accession>A0A3D4VAE3</accession>
<organism evidence="3 4">
    <name type="scientific">Gemmatimonas aurantiaca</name>
    <dbReference type="NCBI Taxonomy" id="173480"/>
    <lineage>
        <taxon>Bacteria</taxon>
        <taxon>Pseudomonadati</taxon>
        <taxon>Gemmatimonadota</taxon>
        <taxon>Gemmatimonadia</taxon>
        <taxon>Gemmatimonadales</taxon>
        <taxon>Gemmatimonadaceae</taxon>
        <taxon>Gemmatimonas</taxon>
    </lineage>
</organism>
<name>A0A3D4VAE3_9BACT</name>
<dbReference type="GO" id="GO:0016746">
    <property type="term" value="F:acyltransferase activity"/>
    <property type="evidence" value="ECO:0007669"/>
    <property type="project" value="UniProtKB-KW"/>
</dbReference>
<keyword evidence="1" id="KW-0808">Transferase</keyword>
<dbReference type="PANTHER" id="PTHR43584:SF9">
    <property type="entry name" value="TRANSFERASE HEXAPEPTIDE REPEAT CONTAINING PROTEIN"/>
    <property type="match status" value="1"/>
</dbReference>
<dbReference type="Pfam" id="PF13562">
    <property type="entry name" value="NTP_transf_4"/>
    <property type="match status" value="1"/>
</dbReference>
<dbReference type="InterPro" id="IPR050065">
    <property type="entry name" value="GlmU-like"/>
</dbReference>
<dbReference type="Gene3D" id="2.160.10.10">
    <property type="entry name" value="Hexapeptide repeat proteins"/>
    <property type="match status" value="1"/>
</dbReference>
<evidence type="ECO:0000256" key="2">
    <source>
        <dbReference type="ARBA" id="ARBA00023315"/>
    </source>
</evidence>